<dbReference type="PROSITE" id="PS51118">
    <property type="entry name" value="HTH_HXLR"/>
    <property type="match status" value="1"/>
</dbReference>
<dbReference type="OrthoDB" id="8231503at2"/>
<dbReference type="InterPro" id="IPR036388">
    <property type="entry name" value="WH-like_DNA-bd_sf"/>
</dbReference>
<dbReference type="InterPro" id="IPR036390">
    <property type="entry name" value="WH_DNA-bd_sf"/>
</dbReference>
<evidence type="ECO:0000256" key="2">
    <source>
        <dbReference type="ARBA" id="ARBA00023125"/>
    </source>
</evidence>
<dbReference type="PANTHER" id="PTHR33204:SF29">
    <property type="entry name" value="TRANSCRIPTIONAL REGULATOR"/>
    <property type="match status" value="1"/>
</dbReference>
<dbReference type="EMBL" id="FXTN01000014">
    <property type="protein sequence ID" value="SMO97281.1"/>
    <property type="molecule type" value="Genomic_DNA"/>
</dbReference>
<sequence length="124" mass="14436">MAKDNKIEAFKCCPIDYGFKRIGGKYKGRILYYLYEAKVLRYGELSRAVADITTKMLTQSLKELEADGLINREMFPVVPPKVEYSITDRGRKLIPFIKELMEWSLEQMKTENISPIFFSKPQSQ</sequence>
<feature type="domain" description="HTH hxlR-type" evidence="4">
    <location>
        <begin position="13"/>
        <end position="112"/>
    </location>
</feature>
<dbReference type="GO" id="GO:0003677">
    <property type="term" value="F:DNA binding"/>
    <property type="evidence" value="ECO:0007669"/>
    <property type="project" value="UniProtKB-KW"/>
</dbReference>
<evidence type="ECO:0000256" key="1">
    <source>
        <dbReference type="ARBA" id="ARBA00023015"/>
    </source>
</evidence>
<keyword evidence="1" id="KW-0805">Transcription regulation</keyword>
<evidence type="ECO:0000313" key="5">
    <source>
        <dbReference type="EMBL" id="SMO97281.1"/>
    </source>
</evidence>
<dbReference type="Proteomes" id="UP000320300">
    <property type="component" value="Unassembled WGS sequence"/>
</dbReference>
<protein>
    <submittedName>
        <fullName evidence="5">Transcriptional regulator, HxlR family</fullName>
    </submittedName>
</protein>
<keyword evidence="6" id="KW-1185">Reference proteome</keyword>
<keyword evidence="2" id="KW-0238">DNA-binding</keyword>
<evidence type="ECO:0000256" key="3">
    <source>
        <dbReference type="ARBA" id="ARBA00023163"/>
    </source>
</evidence>
<dbReference type="RefSeq" id="WP_142530669.1">
    <property type="nucleotide sequence ID" value="NZ_CBCSJO010000013.1"/>
</dbReference>
<reference evidence="5 6" key="1">
    <citation type="submission" date="2017-05" db="EMBL/GenBank/DDBJ databases">
        <authorList>
            <person name="Varghese N."/>
            <person name="Submissions S."/>
        </authorList>
    </citation>
    <scope>NUCLEOTIDE SEQUENCE [LARGE SCALE GENOMIC DNA]</scope>
    <source>
        <strain evidence="5 6">DSM 19036</strain>
    </source>
</reference>
<dbReference type="Gene3D" id="1.10.10.10">
    <property type="entry name" value="Winged helix-like DNA-binding domain superfamily/Winged helix DNA-binding domain"/>
    <property type="match status" value="1"/>
</dbReference>
<evidence type="ECO:0000313" key="6">
    <source>
        <dbReference type="Proteomes" id="UP000320300"/>
    </source>
</evidence>
<dbReference type="Pfam" id="PF01638">
    <property type="entry name" value="HxlR"/>
    <property type="match status" value="1"/>
</dbReference>
<dbReference type="InterPro" id="IPR002577">
    <property type="entry name" value="HTH_HxlR"/>
</dbReference>
<dbReference type="PANTHER" id="PTHR33204">
    <property type="entry name" value="TRANSCRIPTIONAL REGULATOR, MARR FAMILY"/>
    <property type="match status" value="1"/>
</dbReference>
<accession>A0A521FP87</accession>
<organism evidence="5 6">
    <name type="scientific">Pedobacter westerhofensis</name>
    <dbReference type="NCBI Taxonomy" id="425512"/>
    <lineage>
        <taxon>Bacteria</taxon>
        <taxon>Pseudomonadati</taxon>
        <taxon>Bacteroidota</taxon>
        <taxon>Sphingobacteriia</taxon>
        <taxon>Sphingobacteriales</taxon>
        <taxon>Sphingobacteriaceae</taxon>
        <taxon>Pedobacter</taxon>
    </lineage>
</organism>
<name>A0A521FP87_9SPHI</name>
<keyword evidence="3" id="KW-0804">Transcription</keyword>
<dbReference type="AlphaFoldDB" id="A0A521FP87"/>
<dbReference type="SUPFAM" id="SSF46785">
    <property type="entry name" value="Winged helix' DNA-binding domain"/>
    <property type="match status" value="1"/>
</dbReference>
<evidence type="ECO:0000259" key="4">
    <source>
        <dbReference type="PROSITE" id="PS51118"/>
    </source>
</evidence>
<gene>
    <name evidence="5" type="ORF">SAMN06265348_11416</name>
</gene>
<proteinExistence type="predicted"/>